<dbReference type="SUPFAM" id="SSF50405">
    <property type="entry name" value="Actin-crosslinking proteins"/>
    <property type="match status" value="1"/>
</dbReference>
<sequence>MAWTVNSEQIDVAVTLTKNLHDTRSYWTFAPAKDISANVSGLIAIKDEYGQYMTTTHSNGLIFQSPKVKDYAAFQVHSTGNGCLMLEGCNGKVVNMYYYDDVKCEGSGSGLTIGVRHISGKVCFTIEGPDNQTFFLSSSPGNPDYNGSLAVKHSEDDTCRFSIENLPSNFLPHATIIGRIALQNAQGNYVKTDQNGNLNCTNHTLDENAQFVVKPKADRSGKFELVGNNGKWVNMLGISYVECKGPEGGLTISPFYLFHGKVELTISNYQGQMGRVAFLSSSPGEAHGSLAVTNYRDEWCIFSVVRCD</sequence>
<reference evidence="1" key="1">
    <citation type="journal article" date="2019" name="Environ. Microbiol.">
        <title>Fungal ecological strategies reflected in gene transcription - a case study of two litter decomposers.</title>
        <authorList>
            <person name="Barbi F."/>
            <person name="Kohler A."/>
            <person name="Barry K."/>
            <person name="Baskaran P."/>
            <person name="Daum C."/>
            <person name="Fauchery L."/>
            <person name="Ihrmark K."/>
            <person name="Kuo A."/>
            <person name="LaButti K."/>
            <person name="Lipzen A."/>
            <person name="Morin E."/>
            <person name="Grigoriev I.V."/>
            <person name="Henrissat B."/>
            <person name="Lindahl B."/>
            <person name="Martin F."/>
        </authorList>
    </citation>
    <scope>NUCLEOTIDE SEQUENCE</scope>
    <source>
        <strain evidence="1">JB14</strain>
    </source>
</reference>
<keyword evidence="2" id="KW-1185">Reference proteome</keyword>
<evidence type="ECO:0008006" key="3">
    <source>
        <dbReference type="Google" id="ProtNLM"/>
    </source>
</evidence>
<dbReference type="InterPro" id="IPR008999">
    <property type="entry name" value="Actin-crosslinking"/>
</dbReference>
<organism evidence="1 2">
    <name type="scientific">Gymnopus androsaceus JB14</name>
    <dbReference type="NCBI Taxonomy" id="1447944"/>
    <lineage>
        <taxon>Eukaryota</taxon>
        <taxon>Fungi</taxon>
        <taxon>Dikarya</taxon>
        <taxon>Basidiomycota</taxon>
        <taxon>Agaricomycotina</taxon>
        <taxon>Agaricomycetes</taxon>
        <taxon>Agaricomycetidae</taxon>
        <taxon>Agaricales</taxon>
        <taxon>Marasmiineae</taxon>
        <taxon>Omphalotaceae</taxon>
        <taxon>Gymnopus</taxon>
    </lineage>
</organism>
<accession>A0A6A4GEX3</accession>
<dbReference type="Proteomes" id="UP000799118">
    <property type="component" value="Unassembled WGS sequence"/>
</dbReference>
<dbReference type="AlphaFoldDB" id="A0A6A4GEX3"/>
<name>A0A6A4GEX3_9AGAR</name>
<gene>
    <name evidence="1" type="ORF">BT96DRAFT_892667</name>
</gene>
<dbReference type="CDD" id="cd00257">
    <property type="entry name" value="beta-trefoil_FSCN-like"/>
    <property type="match status" value="1"/>
</dbReference>
<evidence type="ECO:0000313" key="2">
    <source>
        <dbReference type="Proteomes" id="UP000799118"/>
    </source>
</evidence>
<evidence type="ECO:0000313" key="1">
    <source>
        <dbReference type="EMBL" id="KAE9383905.1"/>
    </source>
</evidence>
<dbReference type="EMBL" id="ML770289">
    <property type="protein sequence ID" value="KAE9383905.1"/>
    <property type="molecule type" value="Genomic_DNA"/>
</dbReference>
<proteinExistence type="predicted"/>
<protein>
    <recommendedName>
        <fullName evidence="3">Fascin domain-containing protein</fullName>
    </recommendedName>
</protein>
<dbReference type="Gene3D" id="2.80.10.50">
    <property type="match status" value="1"/>
</dbReference>
<dbReference type="OrthoDB" id="2649102at2759"/>